<keyword evidence="5 6" id="KW-0413">Isomerase</keyword>
<reference evidence="6 7" key="1">
    <citation type="submission" date="2023-07" db="EMBL/GenBank/DDBJ databases">
        <title>Genomic Encyclopedia of Type Strains, Phase IV (KMG-IV): sequencing the most valuable type-strain genomes for metagenomic binning, comparative biology and taxonomic classification.</title>
        <authorList>
            <person name="Goeker M."/>
        </authorList>
    </citation>
    <scope>NUCLEOTIDE SEQUENCE [LARGE SCALE GENOMIC DNA]</scope>
    <source>
        <strain evidence="6 7">DSM 19922</strain>
    </source>
</reference>
<evidence type="ECO:0000256" key="4">
    <source>
        <dbReference type="ARBA" id="ARBA00019595"/>
    </source>
</evidence>
<dbReference type="Proteomes" id="UP001244552">
    <property type="component" value="Unassembled WGS sequence"/>
</dbReference>
<sequence length="183" mass="20127">MQFDQTPLPGAHLIRPDPVHDERGFFARSFCVREFAAHGLETAFVQHSTSYNIRRGTLRGLHFQRPPHGEAKLVRCLSGAIWDVIVDLRPGSAGFGRWQGFELTAGNRHQLYIPKGFAHGFQTLADDSEVGYLISAFHAPGGARGIRHDDPALAIDWPLAPVAVSERDRSWPDLAAIADGLPA</sequence>
<comment type="caution">
    <text evidence="6">The sequence shown here is derived from an EMBL/GenBank/DDBJ whole genome shotgun (WGS) entry which is preliminary data.</text>
</comment>
<dbReference type="InterPro" id="IPR000888">
    <property type="entry name" value="RmlC-like"/>
</dbReference>
<dbReference type="GO" id="GO:0008830">
    <property type="term" value="F:dTDP-4-dehydrorhamnose 3,5-epimerase activity"/>
    <property type="evidence" value="ECO:0007669"/>
    <property type="project" value="UniProtKB-EC"/>
</dbReference>
<dbReference type="CDD" id="cd00438">
    <property type="entry name" value="cupin_RmlC"/>
    <property type="match status" value="1"/>
</dbReference>
<evidence type="ECO:0000256" key="2">
    <source>
        <dbReference type="ARBA" id="ARBA00001997"/>
    </source>
</evidence>
<evidence type="ECO:0000313" key="6">
    <source>
        <dbReference type="EMBL" id="MDQ0536104.1"/>
    </source>
</evidence>
<comment type="function">
    <text evidence="2 5">Catalyzes the epimerization of the C3' and C5'positions of dTDP-6-deoxy-D-xylo-4-hexulose, forming dTDP-6-deoxy-L-lyxo-4-hexulose.</text>
</comment>
<name>A0ABU0MS17_9PROT</name>
<evidence type="ECO:0000313" key="7">
    <source>
        <dbReference type="Proteomes" id="UP001244552"/>
    </source>
</evidence>
<comment type="catalytic activity">
    <reaction evidence="1 5">
        <text>dTDP-4-dehydro-6-deoxy-alpha-D-glucose = dTDP-4-dehydro-beta-L-rhamnose</text>
        <dbReference type="Rhea" id="RHEA:16969"/>
        <dbReference type="ChEBI" id="CHEBI:57649"/>
        <dbReference type="ChEBI" id="CHEBI:62830"/>
        <dbReference type="EC" id="5.1.3.13"/>
    </reaction>
</comment>
<evidence type="ECO:0000256" key="3">
    <source>
        <dbReference type="ARBA" id="ARBA00012098"/>
    </source>
</evidence>
<dbReference type="Gene3D" id="2.60.120.10">
    <property type="entry name" value="Jelly Rolls"/>
    <property type="match status" value="1"/>
</dbReference>
<gene>
    <name evidence="6" type="ORF">QO018_004995</name>
</gene>
<dbReference type="EC" id="5.1.3.13" evidence="3 5"/>
<comment type="subunit">
    <text evidence="5">Homodimer.</text>
</comment>
<dbReference type="NCBIfam" id="TIGR01221">
    <property type="entry name" value="rmlC"/>
    <property type="match status" value="1"/>
</dbReference>
<dbReference type="RefSeq" id="WP_209984003.1">
    <property type="nucleotide sequence ID" value="NZ_JAGINO010000013.1"/>
</dbReference>
<evidence type="ECO:0000256" key="1">
    <source>
        <dbReference type="ARBA" id="ARBA00001298"/>
    </source>
</evidence>
<dbReference type="SUPFAM" id="SSF51182">
    <property type="entry name" value="RmlC-like cupins"/>
    <property type="match status" value="1"/>
</dbReference>
<dbReference type="EMBL" id="JAUSVU010000023">
    <property type="protein sequence ID" value="MDQ0536104.1"/>
    <property type="molecule type" value="Genomic_DNA"/>
</dbReference>
<accession>A0ABU0MS17</accession>
<organism evidence="6 7">
    <name type="scientific">Azospirillum picis</name>
    <dbReference type="NCBI Taxonomy" id="488438"/>
    <lineage>
        <taxon>Bacteria</taxon>
        <taxon>Pseudomonadati</taxon>
        <taxon>Pseudomonadota</taxon>
        <taxon>Alphaproteobacteria</taxon>
        <taxon>Rhodospirillales</taxon>
        <taxon>Azospirillaceae</taxon>
        <taxon>Azospirillum</taxon>
    </lineage>
</organism>
<dbReference type="PANTHER" id="PTHR21047">
    <property type="entry name" value="DTDP-6-DEOXY-D-GLUCOSE-3,5 EPIMERASE"/>
    <property type="match status" value="1"/>
</dbReference>
<dbReference type="InterPro" id="IPR014710">
    <property type="entry name" value="RmlC-like_jellyroll"/>
</dbReference>
<dbReference type="PANTHER" id="PTHR21047:SF2">
    <property type="entry name" value="THYMIDINE DIPHOSPHO-4-KETO-RHAMNOSE 3,5-EPIMERASE"/>
    <property type="match status" value="1"/>
</dbReference>
<dbReference type="Pfam" id="PF00908">
    <property type="entry name" value="dTDP_sugar_isom"/>
    <property type="match status" value="1"/>
</dbReference>
<evidence type="ECO:0000256" key="5">
    <source>
        <dbReference type="RuleBase" id="RU364069"/>
    </source>
</evidence>
<comment type="pathway">
    <text evidence="5">Carbohydrate biosynthesis; dTDP-L-rhamnose biosynthesis.</text>
</comment>
<dbReference type="InterPro" id="IPR011051">
    <property type="entry name" value="RmlC_Cupin_sf"/>
</dbReference>
<keyword evidence="7" id="KW-1185">Reference proteome</keyword>
<protein>
    <recommendedName>
        <fullName evidence="4 5">dTDP-4-dehydrorhamnose 3,5-epimerase</fullName>
        <ecNumber evidence="3 5">5.1.3.13</ecNumber>
    </recommendedName>
    <alternativeName>
        <fullName evidence="5">Thymidine diphospho-4-keto-rhamnose 3,5-epimerase</fullName>
    </alternativeName>
</protein>
<comment type="similarity">
    <text evidence="5">Belongs to the dTDP-4-dehydrorhamnose 3,5-epimerase family.</text>
</comment>
<proteinExistence type="inferred from homology"/>